<feature type="transmembrane region" description="Helical" evidence="8">
    <location>
        <begin position="218"/>
        <end position="238"/>
    </location>
</feature>
<evidence type="ECO:0000313" key="10">
    <source>
        <dbReference type="EMBL" id="APT83816.1"/>
    </source>
</evidence>
<feature type="transmembrane region" description="Helical" evidence="8">
    <location>
        <begin position="442"/>
        <end position="463"/>
    </location>
</feature>
<dbReference type="NCBIfam" id="TIGR00711">
    <property type="entry name" value="efflux_EmrB"/>
    <property type="match status" value="1"/>
</dbReference>
<feature type="transmembrane region" description="Helical" evidence="8">
    <location>
        <begin position="397"/>
        <end position="421"/>
    </location>
</feature>
<dbReference type="InterPro" id="IPR011701">
    <property type="entry name" value="MFS"/>
</dbReference>
<dbReference type="PANTHER" id="PTHR42718">
    <property type="entry name" value="MAJOR FACILITATOR SUPERFAMILY MULTIDRUG TRANSPORTER MFSC"/>
    <property type="match status" value="1"/>
</dbReference>
<keyword evidence="4" id="KW-1003">Cell membrane</keyword>
<dbReference type="Gene3D" id="1.20.1720.10">
    <property type="entry name" value="Multidrug resistance protein D"/>
    <property type="match status" value="1"/>
</dbReference>
<dbReference type="RefSeq" id="WP_084562629.1">
    <property type="nucleotide sequence ID" value="NZ_CP009245.1"/>
</dbReference>
<organism evidence="10 11">
    <name type="scientific">Corynebacterium aquilae DSM 44791</name>
    <dbReference type="NCBI Taxonomy" id="1431546"/>
    <lineage>
        <taxon>Bacteria</taxon>
        <taxon>Bacillati</taxon>
        <taxon>Actinomycetota</taxon>
        <taxon>Actinomycetes</taxon>
        <taxon>Mycobacteriales</taxon>
        <taxon>Corynebacteriaceae</taxon>
        <taxon>Corynebacterium</taxon>
    </lineage>
</organism>
<evidence type="ECO:0000256" key="6">
    <source>
        <dbReference type="ARBA" id="ARBA00022989"/>
    </source>
</evidence>
<feature type="transmembrane region" description="Helical" evidence="8">
    <location>
        <begin position="266"/>
        <end position="284"/>
    </location>
</feature>
<dbReference type="GO" id="GO:0005886">
    <property type="term" value="C:plasma membrane"/>
    <property type="evidence" value="ECO:0007669"/>
    <property type="project" value="UniProtKB-SubCell"/>
</dbReference>
<keyword evidence="5 8" id="KW-0812">Transmembrane</keyword>
<dbReference type="PROSITE" id="PS00216">
    <property type="entry name" value="SUGAR_TRANSPORT_1"/>
    <property type="match status" value="1"/>
</dbReference>
<dbReference type="GO" id="GO:0022857">
    <property type="term" value="F:transmembrane transporter activity"/>
    <property type="evidence" value="ECO:0007669"/>
    <property type="project" value="InterPro"/>
</dbReference>
<dbReference type="InterPro" id="IPR005829">
    <property type="entry name" value="Sugar_transporter_CS"/>
</dbReference>
<dbReference type="InterPro" id="IPR036259">
    <property type="entry name" value="MFS_trans_sf"/>
</dbReference>
<dbReference type="Pfam" id="PF07690">
    <property type="entry name" value="MFS_1"/>
    <property type="match status" value="1"/>
</dbReference>
<dbReference type="PRINTS" id="PR01036">
    <property type="entry name" value="TCRTETB"/>
</dbReference>
<dbReference type="InterPro" id="IPR004638">
    <property type="entry name" value="EmrB-like"/>
</dbReference>
<dbReference type="KEGG" id="caqu:CAQU_00490"/>
<dbReference type="Gene3D" id="1.20.1250.20">
    <property type="entry name" value="MFS general substrate transporter like domains"/>
    <property type="match status" value="1"/>
</dbReference>
<sequence>MTSTSRKTPPVSSDADQVTDELAAKYPNRWKALWVLACGLALIVIDGTIVGVALPDIISKLNLDLTNAQWVNSLYSVVFAALLLSTGRLADRIGRRKVFFVGIVVFASGSVVAALSHGVAQLIWARVIQGVGGAMILPSTLSTVNAIFRGKQRAAAFGVWGAVMSGAAALGPLLGGWLTSSFSWEWIFWVNVPIAVAVFIAGVLFVPETRGDSSRRGVDVDGLLLSAIGFGFLVFGIIEGPKLGWWKMIGDFHIGSWKWSAALSPVPFALAIGVVGLVLFVLWERHRAGNGRDAILALGLFKLPTFTWGNVAAFAVAVGEFGIVFVLPLYLVNARGLSVMDAGWILSAMALGAFGSGAAARHLAAAVGATNTVIIGLALEVIGVVTVAMAIEKSPLLVCALLVIYGLGLGLASAQLTSTVLKDVPQAESGQGSATQSTVRQVGAAVGAAVAGAVLSGALAQTLPKAVEDAGLHAPQQLVDAVRMSAGGALHGLDGQPLGEALAHGFATAVGCSLYAAAVFLLLGFFAAFMVRASDKKHQQTVGADAEVAAKN</sequence>
<dbReference type="Proteomes" id="UP000185478">
    <property type="component" value="Chromosome"/>
</dbReference>
<feature type="transmembrane region" description="Helical" evidence="8">
    <location>
        <begin position="372"/>
        <end position="391"/>
    </location>
</feature>
<feature type="transmembrane region" description="Helical" evidence="8">
    <location>
        <begin position="342"/>
        <end position="360"/>
    </location>
</feature>
<evidence type="ECO:0000256" key="1">
    <source>
        <dbReference type="ARBA" id="ARBA00004651"/>
    </source>
</evidence>
<feature type="transmembrane region" description="Helical" evidence="8">
    <location>
        <begin position="98"/>
        <end position="117"/>
    </location>
</feature>
<reference evidence="10 11" key="1">
    <citation type="submission" date="2014-08" db="EMBL/GenBank/DDBJ databases">
        <title>Complete genome sequence of Corynebacterium aquilae S-613T(T) (=DSM 44791(T)), isolated from the choana of a healthy golden eagle.</title>
        <authorList>
            <person name="Ruckert C."/>
            <person name="Albersmeier A."/>
            <person name="Winkler A."/>
            <person name="Kalinowski J."/>
        </authorList>
    </citation>
    <scope>NUCLEOTIDE SEQUENCE [LARGE SCALE GENOMIC DNA]</scope>
    <source>
        <strain evidence="10 11">S-613</strain>
    </source>
</reference>
<dbReference type="OrthoDB" id="7375466at2"/>
<dbReference type="CDD" id="cd17321">
    <property type="entry name" value="MFS_MMR_MDR_like"/>
    <property type="match status" value="1"/>
</dbReference>
<dbReference type="AlphaFoldDB" id="A0A1L7CDA2"/>
<evidence type="ECO:0000256" key="5">
    <source>
        <dbReference type="ARBA" id="ARBA00022692"/>
    </source>
</evidence>
<comment type="similarity">
    <text evidence="2">Belongs to the major facilitator superfamily. EmrB family.</text>
</comment>
<dbReference type="InterPro" id="IPR020846">
    <property type="entry name" value="MFS_dom"/>
</dbReference>
<feature type="transmembrane region" description="Helical" evidence="8">
    <location>
        <begin position="305"/>
        <end position="330"/>
    </location>
</feature>
<evidence type="ECO:0000256" key="2">
    <source>
        <dbReference type="ARBA" id="ARBA00008537"/>
    </source>
</evidence>
<keyword evidence="6 8" id="KW-1133">Transmembrane helix</keyword>
<evidence type="ECO:0000313" key="11">
    <source>
        <dbReference type="Proteomes" id="UP000185478"/>
    </source>
</evidence>
<keyword evidence="7 8" id="KW-0472">Membrane</keyword>
<protein>
    <submittedName>
        <fullName evidence="10">Multidrug transporter</fullName>
    </submittedName>
</protein>
<feature type="transmembrane region" description="Helical" evidence="8">
    <location>
        <begin position="74"/>
        <end position="91"/>
    </location>
</feature>
<proteinExistence type="inferred from homology"/>
<feature type="transmembrane region" description="Helical" evidence="8">
    <location>
        <begin position="123"/>
        <end position="148"/>
    </location>
</feature>
<evidence type="ECO:0000256" key="8">
    <source>
        <dbReference type="SAM" id="Phobius"/>
    </source>
</evidence>
<feature type="transmembrane region" description="Helical" evidence="8">
    <location>
        <begin position="186"/>
        <end position="206"/>
    </location>
</feature>
<dbReference type="SUPFAM" id="SSF103473">
    <property type="entry name" value="MFS general substrate transporter"/>
    <property type="match status" value="1"/>
</dbReference>
<dbReference type="PANTHER" id="PTHR42718:SF9">
    <property type="entry name" value="MAJOR FACILITATOR SUPERFAMILY MULTIDRUG TRANSPORTER MFSC"/>
    <property type="match status" value="1"/>
</dbReference>
<feature type="domain" description="Major facilitator superfamily (MFS) profile" evidence="9">
    <location>
        <begin position="32"/>
        <end position="536"/>
    </location>
</feature>
<name>A0A1L7CDA2_9CORY</name>
<keyword evidence="11" id="KW-1185">Reference proteome</keyword>
<dbReference type="EMBL" id="CP009245">
    <property type="protein sequence ID" value="APT83816.1"/>
    <property type="molecule type" value="Genomic_DNA"/>
</dbReference>
<evidence type="ECO:0000256" key="7">
    <source>
        <dbReference type="ARBA" id="ARBA00023136"/>
    </source>
</evidence>
<comment type="subcellular location">
    <subcellularLocation>
        <location evidence="1">Cell membrane</location>
        <topology evidence="1">Multi-pass membrane protein</topology>
    </subcellularLocation>
</comment>
<evidence type="ECO:0000256" key="3">
    <source>
        <dbReference type="ARBA" id="ARBA00022448"/>
    </source>
</evidence>
<gene>
    <name evidence="10" type="ORF">CAQU_00490</name>
</gene>
<evidence type="ECO:0000259" key="9">
    <source>
        <dbReference type="PROSITE" id="PS50850"/>
    </source>
</evidence>
<accession>A0A1L7CDA2</accession>
<keyword evidence="3" id="KW-0813">Transport</keyword>
<feature type="transmembrane region" description="Helical" evidence="8">
    <location>
        <begin position="32"/>
        <end position="54"/>
    </location>
</feature>
<dbReference type="PROSITE" id="PS50850">
    <property type="entry name" value="MFS"/>
    <property type="match status" value="1"/>
</dbReference>
<feature type="transmembrane region" description="Helical" evidence="8">
    <location>
        <begin position="506"/>
        <end position="531"/>
    </location>
</feature>
<feature type="transmembrane region" description="Helical" evidence="8">
    <location>
        <begin position="155"/>
        <end position="174"/>
    </location>
</feature>
<evidence type="ECO:0000256" key="4">
    <source>
        <dbReference type="ARBA" id="ARBA00022475"/>
    </source>
</evidence>